<evidence type="ECO:0000256" key="3">
    <source>
        <dbReference type="PROSITE-ProRule" id="PRU00339"/>
    </source>
</evidence>
<dbReference type="PROSITE" id="PS50005">
    <property type="entry name" value="TPR"/>
    <property type="match status" value="1"/>
</dbReference>
<dbReference type="PANTHER" id="PTHR22767:SF2">
    <property type="entry name" value="N(ALPHA)-ACETYLTRANSFERASE 15_16, ISOFORM A"/>
    <property type="match status" value="1"/>
</dbReference>
<gene>
    <name evidence="5" type="primary">NAA15_2</name>
    <name evidence="5" type="ORF">Ciccas_006273</name>
</gene>
<dbReference type="Gene3D" id="1.25.40.1040">
    <property type="match status" value="1"/>
</dbReference>
<keyword evidence="2 3" id="KW-0802">TPR repeat</keyword>
<feature type="compositionally biased region" description="Basic and acidic residues" evidence="4">
    <location>
        <begin position="593"/>
        <end position="619"/>
    </location>
</feature>
<dbReference type="EMBL" id="JBJKFK010000827">
    <property type="protein sequence ID" value="KAL3315097.1"/>
    <property type="molecule type" value="Genomic_DNA"/>
</dbReference>
<feature type="repeat" description="TPR" evidence="3">
    <location>
        <begin position="84"/>
        <end position="117"/>
    </location>
</feature>
<evidence type="ECO:0000313" key="6">
    <source>
        <dbReference type="Proteomes" id="UP001626550"/>
    </source>
</evidence>
<protein>
    <submittedName>
        <fullName evidence="5">N-alpha-acetyltransferase 15, NatA auxiliary subunit</fullName>
    </submittedName>
</protein>
<dbReference type="Gene3D" id="1.25.40.1010">
    <property type="match status" value="1"/>
</dbReference>
<dbReference type="AlphaFoldDB" id="A0ABD2Q785"/>
<accession>A0ABD2Q785</accession>
<evidence type="ECO:0000256" key="4">
    <source>
        <dbReference type="SAM" id="MobiDB-lite"/>
    </source>
</evidence>
<feature type="region of interest" description="Disordered" evidence="4">
    <location>
        <begin position="582"/>
        <end position="665"/>
    </location>
</feature>
<keyword evidence="6" id="KW-1185">Reference proteome</keyword>
<feature type="compositionally biased region" description="Basic and acidic residues" evidence="4">
    <location>
        <begin position="628"/>
        <end position="653"/>
    </location>
</feature>
<sequence>MAKTNLTQILPPKEMSTFKRIVKFYDQKQYKTGLRFANSILSNPKYEEHGETLAMKAILLNCMGKRTEAYEIINRGLKANIKSFICWHIYGLIQKSDLKYDKAIQCYLQALRLEPENIQVLRDLSTLQMQMRNFEGARETRLQLLKFRPSMRIFWFGYTVTLHLLGNHEQALKIMDEYLKAALQDSEPYSFETSEIALYQVMIMDEANCYEKALELLDSNRARIVDITSFYETKADILIKMNKLTEALEVVENLLDRNSECIDYFYLLTRAENVAAPTPNSFTSASLPCLERILTKFPDSRALKRLMLSLYSGKMFVQKADEFISAYLRKGVPALFELLKPLYEDPEKASQLAQLYKNYDANLRSKSSLSSDEVEPPSTFVWFYYLWARHYHHIGEVNTALKLIRENLPKTPTLVDLYVLTSECYQKLGDFITASRWAEEGQSLDTADRYLNAVATRAMLKAHRLSDAETMASQFTHANSSAISYLSDMQCMWFLQETAQAYYEQGNLGMALKFCVLINKHFDSILDDQLDFHAYSLRKVTLRAYIDTMRLGDHIRRHRAFFDTARIAIPIYLHLHEHPHKDELDKQNSASTCDREASLSKEEKADEKRRKNKERKAAQKAEQAANRAKAEQERKDRFKNNQKETDKEQDCEKVGLSLDDPSLQPDKLLNPASALDEAMKFVSPLVEEFGHEIETHCLAFEIYDRRSKTCQQVSNFV</sequence>
<proteinExistence type="predicted"/>
<dbReference type="Pfam" id="PF13432">
    <property type="entry name" value="TPR_16"/>
    <property type="match status" value="1"/>
</dbReference>
<dbReference type="InterPro" id="IPR021183">
    <property type="entry name" value="NatA_aux_su"/>
</dbReference>
<evidence type="ECO:0000256" key="2">
    <source>
        <dbReference type="ARBA" id="ARBA00022803"/>
    </source>
</evidence>
<dbReference type="PIRSF" id="PIRSF000422">
    <property type="entry name" value="N-terminal-AcTrfase-A_aux_su"/>
    <property type="match status" value="1"/>
</dbReference>
<reference evidence="5 6" key="1">
    <citation type="submission" date="2024-11" db="EMBL/GenBank/DDBJ databases">
        <title>Adaptive evolution of stress response genes in parasites aligns with host niche diversity.</title>
        <authorList>
            <person name="Hahn C."/>
            <person name="Resl P."/>
        </authorList>
    </citation>
    <scope>NUCLEOTIDE SEQUENCE [LARGE SCALE GENOMIC DNA]</scope>
    <source>
        <strain evidence="5">EGGRZ-B1_66</strain>
        <tissue evidence="5">Body</tissue>
    </source>
</reference>
<name>A0ABD2Q785_9PLAT</name>
<dbReference type="Pfam" id="PF13181">
    <property type="entry name" value="TPR_8"/>
    <property type="match status" value="1"/>
</dbReference>
<comment type="caution">
    <text evidence="5">The sequence shown here is derived from an EMBL/GenBank/DDBJ whole genome shotgun (WGS) entry which is preliminary data.</text>
</comment>
<dbReference type="InterPro" id="IPR019734">
    <property type="entry name" value="TPR_rpt"/>
</dbReference>
<evidence type="ECO:0000256" key="1">
    <source>
        <dbReference type="ARBA" id="ARBA00022737"/>
    </source>
</evidence>
<dbReference type="SMART" id="SM00028">
    <property type="entry name" value="TPR"/>
    <property type="match status" value="4"/>
</dbReference>
<dbReference type="Pfam" id="PF12569">
    <property type="entry name" value="NatA_aux_su"/>
    <property type="match status" value="1"/>
</dbReference>
<dbReference type="Proteomes" id="UP001626550">
    <property type="component" value="Unassembled WGS sequence"/>
</dbReference>
<evidence type="ECO:0000313" key="5">
    <source>
        <dbReference type="EMBL" id="KAL3315097.1"/>
    </source>
</evidence>
<dbReference type="SUPFAM" id="SSF48452">
    <property type="entry name" value="TPR-like"/>
    <property type="match status" value="2"/>
</dbReference>
<dbReference type="PANTHER" id="PTHR22767">
    <property type="entry name" value="N-TERMINAL ACETYLTRANSFERASE-RELATED"/>
    <property type="match status" value="1"/>
</dbReference>
<keyword evidence="1" id="KW-0677">Repeat</keyword>
<dbReference type="InterPro" id="IPR011990">
    <property type="entry name" value="TPR-like_helical_dom_sf"/>
</dbReference>
<organism evidence="5 6">
    <name type="scientific">Cichlidogyrus casuarinus</name>
    <dbReference type="NCBI Taxonomy" id="1844966"/>
    <lineage>
        <taxon>Eukaryota</taxon>
        <taxon>Metazoa</taxon>
        <taxon>Spiralia</taxon>
        <taxon>Lophotrochozoa</taxon>
        <taxon>Platyhelminthes</taxon>
        <taxon>Monogenea</taxon>
        <taxon>Monopisthocotylea</taxon>
        <taxon>Dactylogyridea</taxon>
        <taxon>Ancyrocephalidae</taxon>
        <taxon>Cichlidogyrus</taxon>
    </lineage>
</organism>
<dbReference type="GO" id="GO:0005737">
    <property type="term" value="C:cytoplasm"/>
    <property type="evidence" value="ECO:0007669"/>
    <property type="project" value="UniProtKB-ARBA"/>
</dbReference>